<evidence type="ECO:0000256" key="6">
    <source>
        <dbReference type="HAMAP-Rule" id="MF_01392"/>
    </source>
</evidence>
<feature type="domain" description="ResB-like" evidence="8">
    <location>
        <begin position="21"/>
        <end position="286"/>
    </location>
</feature>
<comment type="subcellular location">
    <subcellularLocation>
        <location evidence="1">Membrane</location>
        <topology evidence="1">Multi-pass membrane protein</topology>
    </subcellularLocation>
    <subcellularLocation>
        <location evidence="6">Plastid</location>
        <location evidence="6">Chloroplast thylakoid membrane</location>
        <topology evidence="6">Multi-pass membrane protein</topology>
    </subcellularLocation>
</comment>
<keyword evidence="6" id="KW-0793">Thylakoid</keyword>
<feature type="transmembrane region" description="Helical" evidence="7">
    <location>
        <begin position="168"/>
        <end position="191"/>
    </location>
</feature>
<dbReference type="HAMAP" id="MF_01392">
    <property type="entry name" value="CytC_Ccs1"/>
    <property type="match status" value="1"/>
</dbReference>
<keyword evidence="2 6" id="KW-0812">Transmembrane</keyword>
<comment type="subunit">
    <text evidence="6">May interact with CcsA.</text>
</comment>
<keyword evidence="3 6" id="KW-0201">Cytochrome c-type biogenesis</keyword>
<evidence type="ECO:0000256" key="7">
    <source>
        <dbReference type="SAM" id="Phobius"/>
    </source>
</evidence>
<comment type="function">
    <text evidence="6">Required during biogenesis of c-type cytochromes (cytochrome c6 and cytochrome f) at the step of heme attachment.</text>
</comment>
<dbReference type="Pfam" id="PF05140">
    <property type="entry name" value="ResB"/>
    <property type="match status" value="1"/>
</dbReference>
<organism evidence="9">
    <name type="scientific">Spyridia filamentosa</name>
    <name type="common">Red alga</name>
    <name type="synonym">Fucus filamentosus</name>
    <dbReference type="NCBI Taxonomy" id="196632"/>
    <lineage>
        <taxon>Eukaryota</taxon>
        <taxon>Rhodophyta</taxon>
        <taxon>Florideophyceae</taxon>
        <taxon>Rhodymeniophycidae</taxon>
        <taxon>Ceramiales</taxon>
        <taxon>Spyridiaceae</taxon>
        <taxon>Spyridia</taxon>
    </lineage>
</organism>
<keyword evidence="4 6" id="KW-1133">Transmembrane helix</keyword>
<keyword evidence="9" id="KW-0934">Plastid</keyword>
<evidence type="ECO:0000313" key="9">
    <source>
        <dbReference type="EMBL" id="ARW66126.1"/>
    </source>
</evidence>
<sequence>MKILNTRKMIWQLLFQLANLNLAIFILLLIVSFSLLGFVIEQDQDLLYYQSVYPLNNYTLLSFDWRFIVYFGLNHVYQSYSFLFLLSILALSLILCTFSRQLPGLKYARQWKFLTFNHLNVKNKTLAVFDNISFSNIIYSLNSTQYYVFHGNRALYCYKGIIGRIAPIVVHIALLIVLLGSLISSFTGFIAQEMIPEGEIFHILNITKSGLLSCLPNNLIGRIDNFYISYNFNGSVKQFYSHLFVYDLNNRYLFDKNIAVNSPLAFRGVTFYQTDWRMDALRMSLNNNQLIVQKPLNEVRINSKPFWICQWNSPAQNFLFIVTSLRDPILVYDSYGVNIGSIFLHNSIFLDNNMIAVEQIIKSSGLQIKIDKGIEIVYLGFFLLMLSTVLSYTSYSQIWIIDSDKCFTLLGSTNRAILTFEEDCMQIQDLYFRHTILNQLLE</sequence>
<gene>
    <name evidence="6 9" type="primary">ccs1</name>
</gene>
<geneLocation type="chloroplast" evidence="9"/>
<dbReference type="RefSeq" id="YP_009396940.1">
    <property type="nucleotide sequence ID" value="NC_035285.1"/>
</dbReference>
<reference evidence="9" key="1">
    <citation type="journal article" date="2017" name="J. Phycol.">
        <title>Analysis of chloroplast genomes and a supermatrix inform reclassification of the Rhodomelaceae (Rhodophyta).</title>
        <authorList>
            <person name="Diaz-Tapia P."/>
            <person name="Maggs C.A."/>
            <person name="West J.A."/>
            <person name="Verbruggen H."/>
        </authorList>
    </citation>
    <scope>NUCLEOTIDE SEQUENCE</scope>
    <source>
        <strain evidence="9">PD1020</strain>
    </source>
</reference>
<dbReference type="GO" id="GO:0009535">
    <property type="term" value="C:chloroplast thylakoid membrane"/>
    <property type="evidence" value="ECO:0007669"/>
    <property type="project" value="UniProtKB-SubCell"/>
</dbReference>
<dbReference type="InterPro" id="IPR007816">
    <property type="entry name" value="ResB-like_domain"/>
</dbReference>
<evidence type="ECO:0000256" key="5">
    <source>
        <dbReference type="ARBA" id="ARBA00023136"/>
    </source>
</evidence>
<dbReference type="GO" id="GO:0017004">
    <property type="term" value="P:cytochrome complex assembly"/>
    <property type="evidence" value="ECO:0007669"/>
    <property type="project" value="UniProtKB-UniRule"/>
</dbReference>
<dbReference type="GeneID" id="33359222"/>
<feature type="transmembrane region" description="Helical" evidence="7">
    <location>
        <begin position="20"/>
        <end position="40"/>
    </location>
</feature>
<dbReference type="AlphaFoldDB" id="A0A1Z1MJK6"/>
<dbReference type="PANTHER" id="PTHR31566:SF0">
    <property type="entry name" value="CYTOCHROME C BIOGENESIS PROTEIN CCS1, CHLOROPLASTIC"/>
    <property type="match status" value="1"/>
</dbReference>
<dbReference type="EMBL" id="MF101441">
    <property type="protein sequence ID" value="ARW66126.1"/>
    <property type="molecule type" value="Genomic_DNA"/>
</dbReference>
<feature type="transmembrane region" description="Helical" evidence="7">
    <location>
        <begin position="80"/>
        <end position="99"/>
    </location>
</feature>
<evidence type="ECO:0000256" key="3">
    <source>
        <dbReference type="ARBA" id="ARBA00022748"/>
    </source>
</evidence>
<keyword evidence="9" id="KW-0150">Chloroplast</keyword>
<comment type="similarity">
    <text evidence="6">Belongs to the Ccs1/CcsB family.</text>
</comment>
<keyword evidence="5 6" id="KW-0472">Membrane</keyword>
<evidence type="ECO:0000256" key="1">
    <source>
        <dbReference type="ARBA" id="ARBA00004141"/>
    </source>
</evidence>
<accession>A0A1Z1MJK6</accession>
<evidence type="ECO:0000259" key="8">
    <source>
        <dbReference type="Pfam" id="PF05140"/>
    </source>
</evidence>
<proteinExistence type="inferred from homology"/>
<dbReference type="InterPro" id="IPR023494">
    <property type="entry name" value="Cyt_c_bgen_Ccs1/CcsB/ResB"/>
</dbReference>
<dbReference type="PANTHER" id="PTHR31566">
    <property type="entry name" value="CYTOCHROME C BIOGENESIS PROTEIN CCS1, CHLOROPLASTIC"/>
    <property type="match status" value="1"/>
</dbReference>
<evidence type="ECO:0000256" key="2">
    <source>
        <dbReference type="ARBA" id="ARBA00022692"/>
    </source>
</evidence>
<evidence type="ECO:0000256" key="4">
    <source>
        <dbReference type="ARBA" id="ARBA00022989"/>
    </source>
</evidence>
<protein>
    <recommendedName>
        <fullName evidence="6">Cytochrome c biogenesis protein Ccs1</fullName>
    </recommendedName>
</protein>
<name>A0A1Z1MJK6_SPYFI</name>